<dbReference type="OrthoDB" id="1683520at2759"/>
<keyword evidence="3" id="KW-0964">Secreted</keyword>
<evidence type="ECO:0000256" key="2">
    <source>
        <dbReference type="ARBA" id="ARBA00008668"/>
    </source>
</evidence>
<evidence type="ECO:0000256" key="7">
    <source>
        <dbReference type="ARBA" id="ARBA00023098"/>
    </source>
</evidence>
<keyword evidence="7" id="KW-0443">Lipid metabolism</keyword>
<keyword evidence="9" id="KW-1185">Reference proteome</keyword>
<protein>
    <submittedName>
        <fullName evidence="8">GDSL esterase/lipase</fullName>
    </submittedName>
</protein>
<name>A0A371EH82_MUCPR</name>
<dbReference type="GO" id="GO:0016042">
    <property type="term" value="P:lipid catabolic process"/>
    <property type="evidence" value="ECO:0007669"/>
    <property type="project" value="UniProtKB-KW"/>
</dbReference>
<dbReference type="PANTHER" id="PTHR45650">
    <property type="entry name" value="GDSL-LIKE LIPASE/ACYLHYDROLASE-RELATED"/>
    <property type="match status" value="1"/>
</dbReference>
<dbReference type="CDD" id="cd01837">
    <property type="entry name" value="SGNH_plant_lipase_like"/>
    <property type="match status" value="1"/>
</dbReference>
<sequence>MHISPCGCHSSPYFLHYNNTTSSIEMAAKTKPWFLLSVLLLAVNCMQHCVHGESQVPCLFIFGDSLSDNGNNNNLLTTAKSNYVPYGIDFPKGPTGRFTDGKTSIDFISEYLGFAESSIPPYANTGGSDILKGVNYASGAAGIRPETGKLGELNFNAHGANIHLGAQMKNHKDIYSKIADKLGDSEKAKQYLNKCLYYLNIGNNDYINNYFHPIYPTSRFYTPEQYAKVFYNFQFVFRLISQIDVGLCLYRIGKYELHDEFGARKFVLVPAGVIGCTPNAMNTHKTNGSCVEEMNNAKSMFNDKLRSLVDQFNNKFSADSKFIFAGSTDSSIYNGFSVVNASCCRTVAHTGCVPLLPPCQNRTEYAFWDGFHFTEAVNQITAIRSYNGSDPAFTYPMNIMQLVQSS</sequence>
<dbReference type="GO" id="GO:0016788">
    <property type="term" value="F:hydrolase activity, acting on ester bonds"/>
    <property type="evidence" value="ECO:0007669"/>
    <property type="project" value="InterPro"/>
</dbReference>
<gene>
    <name evidence="8" type="ORF">CR513_55942</name>
</gene>
<dbReference type="Proteomes" id="UP000257109">
    <property type="component" value="Unassembled WGS sequence"/>
</dbReference>
<evidence type="ECO:0000256" key="4">
    <source>
        <dbReference type="ARBA" id="ARBA00022729"/>
    </source>
</evidence>
<keyword evidence="4" id="KW-0732">Signal</keyword>
<proteinExistence type="inferred from homology"/>
<evidence type="ECO:0000313" key="9">
    <source>
        <dbReference type="Proteomes" id="UP000257109"/>
    </source>
</evidence>
<comment type="subcellular location">
    <subcellularLocation>
        <location evidence="1">Secreted</location>
    </subcellularLocation>
</comment>
<reference evidence="8" key="1">
    <citation type="submission" date="2018-05" db="EMBL/GenBank/DDBJ databases">
        <title>Draft genome of Mucuna pruriens seed.</title>
        <authorList>
            <person name="Nnadi N.E."/>
            <person name="Vos R."/>
            <person name="Hasami M.H."/>
            <person name="Devisetty U.K."/>
            <person name="Aguiy J.C."/>
        </authorList>
    </citation>
    <scope>NUCLEOTIDE SEQUENCE [LARGE SCALE GENOMIC DNA]</scope>
    <source>
        <strain evidence="8">JCA_2017</strain>
    </source>
</reference>
<comment type="caution">
    <text evidence="8">The sequence shown here is derived from an EMBL/GenBank/DDBJ whole genome shotgun (WGS) entry which is preliminary data.</text>
</comment>
<dbReference type="InterPro" id="IPR001087">
    <property type="entry name" value="GDSL"/>
</dbReference>
<dbReference type="InterPro" id="IPR051238">
    <property type="entry name" value="GDSL_esterase/lipase"/>
</dbReference>
<evidence type="ECO:0000256" key="1">
    <source>
        <dbReference type="ARBA" id="ARBA00004613"/>
    </source>
</evidence>
<dbReference type="InterPro" id="IPR036514">
    <property type="entry name" value="SGNH_hydro_sf"/>
</dbReference>
<dbReference type="STRING" id="157652.A0A371EH82"/>
<dbReference type="AlphaFoldDB" id="A0A371EH82"/>
<comment type="similarity">
    <text evidence="2">Belongs to the 'GDSL' lipolytic enzyme family.</text>
</comment>
<evidence type="ECO:0000256" key="5">
    <source>
        <dbReference type="ARBA" id="ARBA00022801"/>
    </source>
</evidence>
<evidence type="ECO:0000313" key="8">
    <source>
        <dbReference type="EMBL" id="RDX65403.1"/>
    </source>
</evidence>
<keyword evidence="6" id="KW-0442">Lipid degradation</keyword>
<dbReference type="InterPro" id="IPR035669">
    <property type="entry name" value="SGNH_plant_lipase-like"/>
</dbReference>
<dbReference type="GO" id="GO:0005576">
    <property type="term" value="C:extracellular region"/>
    <property type="evidence" value="ECO:0007669"/>
    <property type="project" value="UniProtKB-SubCell"/>
</dbReference>
<organism evidence="8 9">
    <name type="scientific">Mucuna pruriens</name>
    <name type="common">Velvet bean</name>
    <name type="synonym">Dolichos pruriens</name>
    <dbReference type="NCBI Taxonomy" id="157652"/>
    <lineage>
        <taxon>Eukaryota</taxon>
        <taxon>Viridiplantae</taxon>
        <taxon>Streptophyta</taxon>
        <taxon>Embryophyta</taxon>
        <taxon>Tracheophyta</taxon>
        <taxon>Spermatophyta</taxon>
        <taxon>Magnoliopsida</taxon>
        <taxon>eudicotyledons</taxon>
        <taxon>Gunneridae</taxon>
        <taxon>Pentapetalae</taxon>
        <taxon>rosids</taxon>
        <taxon>fabids</taxon>
        <taxon>Fabales</taxon>
        <taxon>Fabaceae</taxon>
        <taxon>Papilionoideae</taxon>
        <taxon>50 kb inversion clade</taxon>
        <taxon>NPAAA clade</taxon>
        <taxon>indigoferoid/millettioid clade</taxon>
        <taxon>Phaseoleae</taxon>
        <taxon>Mucuna</taxon>
    </lineage>
</organism>
<feature type="non-terminal residue" evidence="8">
    <location>
        <position position="1"/>
    </location>
</feature>
<dbReference type="PANTHER" id="PTHR45650:SF75">
    <property type="entry name" value="GDSL-LIKE LIPASE_ACYLHYDROLASE"/>
    <property type="match status" value="1"/>
</dbReference>
<dbReference type="Gene3D" id="3.40.50.1110">
    <property type="entry name" value="SGNH hydrolase"/>
    <property type="match status" value="1"/>
</dbReference>
<evidence type="ECO:0000256" key="6">
    <source>
        <dbReference type="ARBA" id="ARBA00022963"/>
    </source>
</evidence>
<keyword evidence="5" id="KW-0378">Hydrolase</keyword>
<dbReference type="EMBL" id="QJKJ01013923">
    <property type="protein sequence ID" value="RDX65403.1"/>
    <property type="molecule type" value="Genomic_DNA"/>
</dbReference>
<accession>A0A371EH82</accession>
<dbReference type="Pfam" id="PF00657">
    <property type="entry name" value="Lipase_GDSL"/>
    <property type="match status" value="1"/>
</dbReference>
<evidence type="ECO:0000256" key="3">
    <source>
        <dbReference type="ARBA" id="ARBA00022525"/>
    </source>
</evidence>